<dbReference type="EMBL" id="JARMAB010000005">
    <property type="protein sequence ID" value="MED1202327.1"/>
    <property type="molecule type" value="Genomic_DNA"/>
</dbReference>
<organism evidence="6 7">
    <name type="scientific">Heyndrickxia acidicola</name>
    <dbReference type="NCBI Taxonomy" id="209389"/>
    <lineage>
        <taxon>Bacteria</taxon>
        <taxon>Bacillati</taxon>
        <taxon>Bacillota</taxon>
        <taxon>Bacilli</taxon>
        <taxon>Bacillales</taxon>
        <taxon>Bacillaceae</taxon>
        <taxon>Heyndrickxia</taxon>
    </lineage>
</organism>
<feature type="domain" description="HTH iclR-type" evidence="4">
    <location>
        <begin position="2"/>
        <end position="67"/>
    </location>
</feature>
<proteinExistence type="predicted"/>
<dbReference type="InterPro" id="IPR050707">
    <property type="entry name" value="HTH_MetabolicPath_Reg"/>
</dbReference>
<dbReference type="SUPFAM" id="SSF55781">
    <property type="entry name" value="GAF domain-like"/>
    <property type="match status" value="1"/>
</dbReference>
<sequence length="252" mass="28425">MNQSIIKALGLLEFFSEEKPELSLKEITDKANLPKPTVYRLLSSLEFCGFLTRCKNTEYDTRYKLGLKLMELGQLVSEQLELRKVALPQMKKLADEINEVVHLVILNQHEAIYIEKVESTRALRLHTRVGKTSPLHLGSGPKLLFAFLSDERRQDIFKENLLKKLSTSERESLLEQLKIIRDKGYAVSFGEQDAGTTGVSYPIYDFHGTVIAALAVSGPSSRFEGVQLKQIKDSTQKTAASVSYSLGFKRNE</sequence>
<accession>A0ABU6MD55</accession>
<dbReference type="InterPro" id="IPR014757">
    <property type="entry name" value="Tscrpt_reg_IclR_C"/>
</dbReference>
<keyword evidence="2" id="KW-0238">DNA-binding</keyword>
<evidence type="ECO:0000256" key="1">
    <source>
        <dbReference type="ARBA" id="ARBA00023015"/>
    </source>
</evidence>
<dbReference type="Gene3D" id="1.10.10.10">
    <property type="entry name" value="Winged helix-like DNA-binding domain superfamily/Winged helix DNA-binding domain"/>
    <property type="match status" value="1"/>
</dbReference>
<dbReference type="SMART" id="SM00346">
    <property type="entry name" value="HTH_ICLR"/>
    <property type="match status" value="1"/>
</dbReference>
<evidence type="ECO:0000313" key="6">
    <source>
        <dbReference type="EMBL" id="MED1202327.1"/>
    </source>
</evidence>
<dbReference type="InterPro" id="IPR036390">
    <property type="entry name" value="WH_DNA-bd_sf"/>
</dbReference>
<dbReference type="SUPFAM" id="SSF46785">
    <property type="entry name" value="Winged helix' DNA-binding domain"/>
    <property type="match status" value="1"/>
</dbReference>
<evidence type="ECO:0000256" key="2">
    <source>
        <dbReference type="ARBA" id="ARBA00023125"/>
    </source>
</evidence>
<keyword evidence="7" id="KW-1185">Reference proteome</keyword>
<dbReference type="Pfam" id="PF09339">
    <property type="entry name" value="HTH_IclR"/>
    <property type="match status" value="1"/>
</dbReference>
<dbReference type="PROSITE" id="PS51078">
    <property type="entry name" value="ICLR_ED"/>
    <property type="match status" value="1"/>
</dbReference>
<keyword evidence="1" id="KW-0805">Transcription regulation</keyword>
<evidence type="ECO:0000313" key="7">
    <source>
        <dbReference type="Proteomes" id="UP001341444"/>
    </source>
</evidence>
<dbReference type="InterPro" id="IPR036388">
    <property type="entry name" value="WH-like_DNA-bd_sf"/>
</dbReference>
<dbReference type="PROSITE" id="PS51077">
    <property type="entry name" value="HTH_ICLR"/>
    <property type="match status" value="1"/>
</dbReference>
<feature type="domain" description="IclR-ED" evidence="5">
    <location>
        <begin position="68"/>
        <end position="248"/>
    </location>
</feature>
<gene>
    <name evidence="6" type="ORF">P4T90_04385</name>
</gene>
<dbReference type="PANTHER" id="PTHR30136">
    <property type="entry name" value="HELIX-TURN-HELIX TRANSCRIPTIONAL REGULATOR, ICLR FAMILY"/>
    <property type="match status" value="1"/>
</dbReference>
<reference evidence="6 7" key="1">
    <citation type="submission" date="2023-03" db="EMBL/GenBank/DDBJ databases">
        <title>Bacillus Genome Sequencing.</title>
        <authorList>
            <person name="Dunlap C."/>
        </authorList>
    </citation>
    <scope>NUCLEOTIDE SEQUENCE [LARGE SCALE GENOMIC DNA]</scope>
    <source>
        <strain evidence="6 7">B-23453</strain>
    </source>
</reference>
<dbReference type="PANTHER" id="PTHR30136:SF24">
    <property type="entry name" value="HTH-TYPE TRANSCRIPTIONAL REPRESSOR ALLR"/>
    <property type="match status" value="1"/>
</dbReference>
<name>A0ABU6MD55_9BACI</name>
<comment type="caution">
    <text evidence="6">The sequence shown here is derived from an EMBL/GenBank/DDBJ whole genome shotgun (WGS) entry which is preliminary data.</text>
</comment>
<protein>
    <submittedName>
        <fullName evidence="6">IclR family transcriptional regulator</fullName>
    </submittedName>
</protein>
<dbReference type="Proteomes" id="UP001341444">
    <property type="component" value="Unassembled WGS sequence"/>
</dbReference>
<dbReference type="Gene3D" id="3.30.450.40">
    <property type="match status" value="1"/>
</dbReference>
<dbReference type="InterPro" id="IPR029016">
    <property type="entry name" value="GAF-like_dom_sf"/>
</dbReference>
<keyword evidence="3" id="KW-0804">Transcription</keyword>
<evidence type="ECO:0000256" key="3">
    <source>
        <dbReference type="ARBA" id="ARBA00023163"/>
    </source>
</evidence>
<dbReference type="Pfam" id="PF01614">
    <property type="entry name" value="IclR_C"/>
    <property type="match status" value="1"/>
</dbReference>
<evidence type="ECO:0000259" key="5">
    <source>
        <dbReference type="PROSITE" id="PS51078"/>
    </source>
</evidence>
<evidence type="ECO:0000259" key="4">
    <source>
        <dbReference type="PROSITE" id="PS51077"/>
    </source>
</evidence>
<dbReference type="RefSeq" id="WP_066266959.1">
    <property type="nucleotide sequence ID" value="NZ_JARMAB010000005.1"/>
</dbReference>
<dbReference type="InterPro" id="IPR005471">
    <property type="entry name" value="Tscrpt_reg_IclR_N"/>
</dbReference>